<dbReference type="SMART" id="SM01226">
    <property type="entry name" value="GAGA_bind"/>
    <property type="match status" value="1"/>
</dbReference>
<dbReference type="Proteomes" id="UP000287651">
    <property type="component" value="Unassembled WGS sequence"/>
</dbReference>
<dbReference type="GO" id="GO:0043565">
    <property type="term" value="F:sequence-specific DNA binding"/>
    <property type="evidence" value="ECO:0007669"/>
    <property type="project" value="TreeGrafter"/>
</dbReference>
<feature type="region of interest" description="Disordered" evidence="8">
    <location>
        <begin position="128"/>
        <end position="172"/>
    </location>
</feature>
<reference evidence="9 10" key="1">
    <citation type="journal article" date="2014" name="Agronomy (Basel)">
        <title>A Draft Genome Sequence for Ensete ventricosum, the Drought-Tolerant Tree Against Hunger.</title>
        <authorList>
            <person name="Harrison J."/>
            <person name="Moore K.A."/>
            <person name="Paszkiewicz K."/>
            <person name="Jones T."/>
            <person name="Grant M."/>
            <person name="Ambacheew D."/>
            <person name="Muzemil S."/>
            <person name="Studholme D.J."/>
        </authorList>
    </citation>
    <scope>NUCLEOTIDE SEQUENCE [LARGE SCALE GENOMIC DNA]</scope>
</reference>
<evidence type="ECO:0000256" key="1">
    <source>
        <dbReference type="ARBA" id="ARBA00004123"/>
    </source>
</evidence>
<keyword evidence="3 7" id="KW-0805">Transcription regulation</keyword>
<evidence type="ECO:0000256" key="7">
    <source>
        <dbReference type="RuleBase" id="RU367160"/>
    </source>
</evidence>
<evidence type="ECO:0000256" key="8">
    <source>
        <dbReference type="SAM" id="MobiDB-lite"/>
    </source>
</evidence>
<keyword evidence="6 7" id="KW-0539">Nucleus</keyword>
<comment type="similarity">
    <text evidence="2 7">Belongs to the BBR/BPC family.</text>
</comment>
<comment type="caution">
    <text evidence="9">The sequence shown here is derived from an EMBL/GenBank/DDBJ whole genome shotgun (WGS) entry which is preliminary data.</text>
</comment>
<comment type="function">
    <text evidence="7">Transcriptional regulator that specifically binds to GA-rich elements (GAGA-repeats) present in regulatory sequences of genes involved in developmental processes.</text>
</comment>
<dbReference type="GO" id="GO:0009723">
    <property type="term" value="P:response to ethylene"/>
    <property type="evidence" value="ECO:0007669"/>
    <property type="project" value="TreeGrafter"/>
</dbReference>
<dbReference type="AlphaFoldDB" id="A0A426XVG4"/>
<dbReference type="InterPro" id="IPR010409">
    <property type="entry name" value="GAGA-bd_tscrpt_act"/>
</dbReference>
<evidence type="ECO:0000256" key="3">
    <source>
        <dbReference type="ARBA" id="ARBA00023015"/>
    </source>
</evidence>
<sequence length="283" mass="31305">MDDDGGMGMRNWAYFDQTLKGDSGLHPMSSMAAEYGAPKPSFLPNGAFHRRECFFPEQPDRMDITRNEWINLRENDVLHMLPMNDCSSAMGDAGVSHGAHSFSMMQSTPLPPPEGDKITAVDDEFRKDVPQKRSQPRAQTCPHKASKPKRLKKVAVSKDESSSRMGHEGRNLRQSSALNINGIDLDVSNIPTPLCSCTGMPHQCYRWGAGGWQSACCTTGISTYPLPMSTKRRGARIAGRKMSQGAFKKVLANLAAKGYNLSDPIDLKPYWAKHGTNKFVTIR</sequence>
<dbReference type="EMBL" id="AMZH03017164">
    <property type="protein sequence ID" value="RRT43424.1"/>
    <property type="molecule type" value="Genomic_DNA"/>
</dbReference>
<organism evidence="9 10">
    <name type="scientific">Ensete ventricosum</name>
    <name type="common">Abyssinian banana</name>
    <name type="synonym">Musa ensete</name>
    <dbReference type="NCBI Taxonomy" id="4639"/>
    <lineage>
        <taxon>Eukaryota</taxon>
        <taxon>Viridiplantae</taxon>
        <taxon>Streptophyta</taxon>
        <taxon>Embryophyta</taxon>
        <taxon>Tracheophyta</taxon>
        <taxon>Spermatophyta</taxon>
        <taxon>Magnoliopsida</taxon>
        <taxon>Liliopsida</taxon>
        <taxon>Zingiberales</taxon>
        <taxon>Musaceae</taxon>
        <taxon>Ensete</taxon>
    </lineage>
</organism>
<evidence type="ECO:0000313" key="10">
    <source>
        <dbReference type="Proteomes" id="UP000287651"/>
    </source>
</evidence>
<accession>A0A426XVG4</accession>
<evidence type="ECO:0000256" key="5">
    <source>
        <dbReference type="ARBA" id="ARBA00023163"/>
    </source>
</evidence>
<keyword evidence="5 7" id="KW-0804">Transcription</keyword>
<dbReference type="GO" id="GO:0003700">
    <property type="term" value="F:DNA-binding transcription factor activity"/>
    <property type="evidence" value="ECO:0007669"/>
    <property type="project" value="UniProtKB-UniRule"/>
</dbReference>
<keyword evidence="4 7" id="KW-0238">DNA-binding</keyword>
<evidence type="ECO:0000256" key="6">
    <source>
        <dbReference type="ARBA" id="ARBA00023242"/>
    </source>
</evidence>
<protein>
    <recommendedName>
        <fullName evidence="7">GAGA-binding transcriptional activator</fullName>
    </recommendedName>
</protein>
<gene>
    <name evidence="9" type="ORF">B296_00022548</name>
</gene>
<proteinExistence type="inferred from homology"/>
<dbReference type="PANTHER" id="PTHR31421:SF22">
    <property type="entry name" value="PROTEIN BASIC PENTACYSTEINE3"/>
    <property type="match status" value="1"/>
</dbReference>
<evidence type="ECO:0000313" key="9">
    <source>
        <dbReference type="EMBL" id="RRT43424.1"/>
    </source>
</evidence>
<comment type="subcellular location">
    <subcellularLocation>
        <location evidence="1 7">Nucleus</location>
    </subcellularLocation>
</comment>
<name>A0A426XVG4_ENSVE</name>
<evidence type="ECO:0000256" key="2">
    <source>
        <dbReference type="ARBA" id="ARBA00007911"/>
    </source>
</evidence>
<feature type="compositionally biased region" description="Basic and acidic residues" evidence="8">
    <location>
        <begin position="156"/>
        <end position="171"/>
    </location>
</feature>
<dbReference type="GO" id="GO:0005634">
    <property type="term" value="C:nucleus"/>
    <property type="evidence" value="ECO:0007669"/>
    <property type="project" value="UniProtKB-SubCell"/>
</dbReference>
<dbReference type="PANTHER" id="PTHR31421">
    <property type="entry name" value="PROTEIN BASIC PENTACYSTEINE3"/>
    <property type="match status" value="1"/>
</dbReference>
<dbReference type="Pfam" id="PF06217">
    <property type="entry name" value="GAGA_bind"/>
    <property type="match status" value="1"/>
</dbReference>
<evidence type="ECO:0000256" key="4">
    <source>
        <dbReference type="ARBA" id="ARBA00023125"/>
    </source>
</evidence>
<feature type="compositionally biased region" description="Basic residues" evidence="8">
    <location>
        <begin position="144"/>
        <end position="155"/>
    </location>
</feature>